<comment type="caution">
    <text evidence="2">The sequence shown here is derived from an EMBL/GenBank/DDBJ whole genome shotgun (WGS) entry which is preliminary data.</text>
</comment>
<dbReference type="Proteomes" id="UP000623467">
    <property type="component" value="Unassembled WGS sequence"/>
</dbReference>
<dbReference type="EMBL" id="JACAZH010000006">
    <property type="protein sequence ID" value="KAF7367090.1"/>
    <property type="molecule type" value="Genomic_DNA"/>
</dbReference>
<evidence type="ECO:0000313" key="3">
    <source>
        <dbReference type="Proteomes" id="UP000623467"/>
    </source>
</evidence>
<evidence type="ECO:0000313" key="2">
    <source>
        <dbReference type="EMBL" id="KAF7367090.1"/>
    </source>
</evidence>
<proteinExistence type="predicted"/>
<protein>
    <submittedName>
        <fullName evidence="2">Uncharacterized protein</fullName>
    </submittedName>
</protein>
<keyword evidence="3" id="KW-1185">Reference proteome</keyword>
<dbReference type="AlphaFoldDB" id="A0A8H7DAA4"/>
<dbReference type="Gene3D" id="3.60.130.30">
    <property type="match status" value="1"/>
</dbReference>
<sequence length="412" mass="45682">MLWTPCSGTTRSSAVFSAWVTPQFDFAPLLSTAIDAECELQEDCEPLDDGGLHDVDVEWPPPDSWNEVDDEPPVKEQDPPAAPPQAARAVVRRRCGNRRPAQKLPPVADPVVAPSFSSETLPMARRAYIAKAETRTDKLGAKKRYTLAQLIALGFQLIEWDGITDRLIVDTAGRVWASLAGQPNADSWYTAVSRAYELIKLEGSAAHFPATTRHHRHGLLAAINVGLAYGKGLSTPTWLDNHGYTPLTERLLAYAFALWAPRLHTYYINNNSKLQALLPNHHRPFPKSVFSCATFNFGPCMWTFKHRDIYNLPFGWCAVQALGLFDHTKGGHLVLWDAKLVVQFPAGALILLPSATVAHSNVPVQEGEEQISFTQFTAGGLFRWVNYGGRTEAQLAAEDPDEYSRVLVQRDK</sequence>
<evidence type="ECO:0000256" key="1">
    <source>
        <dbReference type="SAM" id="MobiDB-lite"/>
    </source>
</evidence>
<name>A0A8H7DAA4_9AGAR</name>
<dbReference type="OrthoDB" id="3253621at2759"/>
<gene>
    <name evidence="2" type="ORF">MSAN_00968500</name>
</gene>
<organism evidence="2 3">
    <name type="scientific">Mycena sanguinolenta</name>
    <dbReference type="NCBI Taxonomy" id="230812"/>
    <lineage>
        <taxon>Eukaryota</taxon>
        <taxon>Fungi</taxon>
        <taxon>Dikarya</taxon>
        <taxon>Basidiomycota</taxon>
        <taxon>Agaricomycotina</taxon>
        <taxon>Agaricomycetes</taxon>
        <taxon>Agaricomycetidae</taxon>
        <taxon>Agaricales</taxon>
        <taxon>Marasmiineae</taxon>
        <taxon>Mycenaceae</taxon>
        <taxon>Mycena</taxon>
    </lineage>
</organism>
<accession>A0A8H7DAA4</accession>
<feature type="region of interest" description="Disordered" evidence="1">
    <location>
        <begin position="44"/>
        <end position="87"/>
    </location>
</feature>
<reference evidence="2" key="1">
    <citation type="submission" date="2020-05" db="EMBL/GenBank/DDBJ databases">
        <title>Mycena genomes resolve the evolution of fungal bioluminescence.</title>
        <authorList>
            <person name="Tsai I.J."/>
        </authorList>
    </citation>
    <scope>NUCLEOTIDE SEQUENCE</scope>
    <source>
        <strain evidence="2">160909Yilan</strain>
    </source>
</reference>